<keyword evidence="2 10" id="KW-0732">Signal</keyword>
<feature type="domain" description="Peptidase S11 D-alanyl-D-alanine carboxypeptidase A N-terminal" evidence="11">
    <location>
        <begin position="26"/>
        <end position="249"/>
    </location>
</feature>
<evidence type="ECO:0000256" key="7">
    <source>
        <dbReference type="PIRSR" id="PIRSR618044-1"/>
    </source>
</evidence>
<evidence type="ECO:0000313" key="13">
    <source>
        <dbReference type="Proteomes" id="UP000294650"/>
    </source>
</evidence>
<evidence type="ECO:0000256" key="4">
    <source>
        <dbReference type="ARBA" id="ARBA00022960"/>
    </source>
</evidence>
<dbReference type="GO" id="GO:0071555">
    <property type="term" value="P:cell wall organization"/>
    <property type="evidence" value="ECO:0007669"/>
    <property type="project" value="UniProtKB-KW"/>
</dbReference>
<dbReference type="InterPro" id="IPR001967">
    <property type="entry name" value="Peptidase_S11_N"/>
</dbReference>
<dbReference type="Gene3D" id="3.40.710.10">
    <property type="entry name" value="DD-peptidase/beta-lactamase superfamily"/>
    <property type="match status" value="1"/>
</dbReference>
<keyword evidence="13" id="KW-1185">Reference proteome</keyword>
<feature type="active site" description="Acyl-ester intermediate" evidence="7">
    <location>
        <position position="60"/>
    </location>
</feature>
<dbReference type="GO" id="GO:0008360">
    <property type="term" value="P:regulation of cell shape"/>
    <property type="evidence" value="ECO:0007669"/>
    <property type="project" value="UniProtKB-KW"/>
</dbReference>
<dbReference type="GO" id="GO:0006508">
    <property type="term" value="P:proteolysis"/>
    <property type="evidence" value="ECO:0007669"/>
    <property type="project" value="InterPro"/>
</dbReference>
<dbReference type="Pfam" id="PF00768">
    <property type="entry name" value="Peptidase_S11"/>
    <property type="match status" value="1"/>
</dbReference>
<comment type="caution">
    <text evidence="12">The sequence shown here is derived from an EMBL/GenBank/DDBJ whole genome shotgun (WGS) entry which is preliminary data.</text>
</comment>
<evidence type="ECO:0000256" key="5">
    <source>
        <dbReference type="ARBA" id="ARBA00022984"/>
    </source>
</evidence>
<reference evidence="12 13" key="1">
    <citation type="submission" date="2019-03" db="EMBL/GenBank/DDBJ databases">
        <title>Genomic Encyclopedia of Type Strains, Phase IV (KMG-IV): sequencing the most valuable type-strain genomes for metagenomic binning, comparative biology and taxonomic classification.</title>
        <authorList>
            <person name="Goeker M."/>
        </authorList>
    </citation>
    <scope>NUCLEOTIDE SEQUENCE [LARGE SCALE GENOMIC DNA]</scope>
    <source>
        <strain evidence="12 13">DSM 25894</strain>
    </source>
</reference>
<sequence length="369" mass="41641">MDIMKKTMIAFMSFFFIHIPFSSSVQAAPGVSAHSAVLMEAESGRVLYEKNPHEQRSIASITKILTAIVAIEYGKLDDEVTISERAERIGGSSIYLEKGETVKLKDLLYGLMLRSGNDAAIAISEHIGGSVEGFVHIMNEKAKWIGMNHSHFANPHGLDQENHYSTAYDMALLMRYAIKNDTFRKIAGTVSYQSESETYPWRNKNKLLTRYYEYCTGGKTGFTSQAGRTLVSSAEKENMKLIMVTLNASDDWNDHRNIYEWAYETFDLIKIGAKGELTIPLPDGKTVEGFRPHAVYVPLSEKEEHEITNRILIDENFADKRNSVIGKQVFQLEGDTIAESNIWFQPKESGKTSWIDRVKSIFLQMIGVL</sequence>
<feature type="chain" id="PRO_5020595769" evidence="10">
    <location>
        <begin position="28"/>
        <end position="369"/>
    </location>
</feature>
<keyword evidence="3" id="KW-0378">Hydrolase</keyword>
<evidence type="ECO:0000256" key="3">
    <source>
        <dbReference type="ARBA" id="ARBA00022801"/>
    </source>
</evidence>
<dbReference type="PANTHER" id="PTHR21581:SF33">
    <property type="entry name" value="D-ALANYL-D-ALANINE CARBOXYPEPTIDASE DACB"/>
    <property type="match status" value="1"/>
</dbReference>
<keyword evidence="5" id="KW-0573">Peptidoglycan synthesis</keyword>
<evidence type="ECO:0000256" key="9">
    <source>
        <dbReference type="RuleBase" id="RU004016"/>
    </source>
</evidence>
<dbReference type="InterPro" id="IPR018044">
    <property type="entry name" value="Peptidase_S11"/>
</dbReference>
<keyword evidence="12" id="KW-0121">Carboxypeptidase</keyword>
<feature type="active site" description="Proton acceptor" evidence="7">
    <location>
        <position position="63"/>
    </location>
</feature>
<evidence type="ECO:0000256" key="1">
    <source>
        <dbReference type="ARBA" id="ARBA00007164"/>
    </source>
</evidence>
<dbReference type="PANTHER" id="PTHR21581">
    <property type="entry name" value="D-ALANYL-D-ALANINE CARBOXYPEPTIDASE"/>
    <property type="match status" value="1"/>
</dbReference>
<evidence type="ECO:0000256" key="10">
    <source>
        <dbReference type="SAM" id="SignalP"/>
    </source>
</evidence>
<name>A0A4R3NAF7_9BACI</name>
<evidence type="ECO:0000256" key="8">
    <source>
        <dbReference type="PIRSR" id="PIRSR618044-2"/>
    </source>
</evidence>
<evidence type="ECO:0000256" key="2">
    <source>
        <dbReference type="ARBA" id="ARBA00022729"/>
    </source>
</evidence>
<evidence type="ECO:0000259" key="11">
    <source>
        <dbReference type="Pfam" id="PF00768"/>
    </source>
</evidence>
<keyword evidence="12" id="KW-0645">Protease</keyword>
<dbReference type="GO" id="GO:0009002">
    <property type="term" value="F:serine-type D-Ala-D-Ala carboxypeptidase activity"/>
    <property type="evidence" value="ECO:0007669"/>
    <property type="project" value="InterPro"/>
</dbReference>
<dbReference type="GO" id="GO:0009252">
    <property type="term" value="P:peptidoglycan biosynthetic process"/>
    <property type="evidence" value="ECO:0007669"/>
    <property type="project" value="UniProtKB-KW"/>
</dbReference>
<dbReference type="AlphaFoldDB" id="A0A4R3NAF7"/>
<comment type="similarity">
    <text evidence="1 9">Belongs to the peptidase S11 family.</text>
</comment>
<keyword evidence="4" id="KW-0133">Cell shape</keyword>
<accession>A0A4R3NAF7</accession>
<proteinExistence type="inferred from homology"/>
<organism evidence="12 13">
    <name type="scientific">Melghiribacillus thermohalophilus</name>
    <dbReference type="NCBI Taxonomy" id="1324956"/>
    <lineage>
        <taxon>Bacteria</taxon>
        <taxon>Bacillati</taxon>
        <taxon>Bacillota</taxon>
        <taxon>Bacilli</taxon>
        <taxon>Bacillales</taxon>
        <taxon>Bacillaceae</taxon>
        <taxon>Melghiribacillus</taxon>
    </lineage>
</organism>
<feature type="signal peptide" evidence="10">
    <location>
        <begin position="1"/>
        <end position="27"/>
    </location>
</feature>
<feature type="active site" evidence="7">
    <location>
        <position position="115"/>
    </location>
</feature>
<dbReference type="InterPro" id="IPR012338">
    <property type="entry name" value="Beta-lactam/transpept-like"/>
</dbReference>
<dbReference type="SUPFAM" id="SSF56601">
    <property type="entry name" value="beta-lactamase/transpeptidase-like"/>
    <property type="match status" value="1"/>
</dbReference>
<dbReference type="PRINTS" id="PR00725">
    <property type="entry name" value="DADACBPTASE1"/>
</dbReference>
<gene>
    <name evidence="12" type="ORF">EDD68_103179</name>
</gene>
<keyword evidence="6" id="KW-0961">Cell wall biogenesis/degradation</keyword>
<evidence type="ECO:0000256" key="6">
    <source>
        <dbReference type="ARBA" id="ARBA00023316"/>
    </source>
</evidence>
<feature type="binding site" evidence="8">
    <location>
        <position position="219"/>
    </location>
    <ligand>
        <name>substrate</name>
    </ligand>
</feature>
<protein>
    <submittedName>
        <fullName evidence="12">D-alanyl-D-alanine carboxypeptidase</fullName>
    </submittedName>
</protein>
<dbReference type="EMBL" id="SMAN01000003">
    <property type="protein sequence ID" value="TCT25624.1"/>
    <property type="molecule type" value="Genomic_DNA"/>
</dbReference>
<dbReference type="Proteomes" id="UP000294650">
    <property type="component" value="Unassembled WGS sequence"/>
</dbReference>
<evidence type="ECO:0000313" key="12">
    <source>
        <dbReference type="EMBL" id="TCT25624.1"/>
    </source>
</evidence>